<feature type="transmembrane region" description="Helical" evidence="7">
    <location>
        <begin position="155"/>
        <end position="172"/>
    </location>
</feature>
<dbReference type="InterPro" id="IPR050616">
    <property type="entry name" value="CPA3_Na-H_Antiporter_A"/>
</dbReference>
<dbReference type="PANTHER" id="PTHR43373:SF1">
    <property type="entry name" value="NA(+)_H(+) ANTIPORTER SUBUNIT A"/>
    <property type="match status" value="1"/>
</dbReference>
<dbReference type="Proteomes" id="UP000186165">
    <property type="component" value="Chromosome"/>
</dbReference>
<dbReference type="Pfam" id="PF20501">
    <property type="entry name" value="MbhE"/>
    <property type="match status" value="1"/>
</dbReference>
<protein>
    <submittedName>
        <fullName evidence="10">Monovalent cation/H+ antiporter subunit B</fullName>
    </submittedName>
</protein>
<evidence type="ECO:0000256" key="5">
    <source>
        <dbReference type="ARBA" id="ARBA00022989"/>
    </source>
</evidence>
<dbReference type="GO" id="GO:0005886">
    <property type="term" value="C:plasma membrane"/>
    <property type="evidence" value="ECO:0007669"/>
    <property type="project" value="UniProtKB-SubCell"/>
</dbReference>
<feature type="transmembrane region" description="Helical" evidence="7">
    <location>
        <begin position="53"/>
        <end position="76"/>
    </location>
</feature>
<evidence type="ECO:0000313" key="13">
    <source>
        <dbReference type="Proteomes" id="UP000186165"/>
    </source>
</evidence>
<evidence type="ECO:0000313" key="12">
    <source>
        <dbReference type="Proteomes" id="UP000185608"/>
    </source>
</evidence>
<dbReference type="KEGG" id="hhsr:HSR6_1060"/>
<dbReference type="KEGG" id="halh:HTSR_1027"/>
<dbReference type="NCBIfam" id="NF009159">
    <property type="entry name" value="PRK12504.1"/>
    <property type="match status" value="1"/>
</dbReference>
<feature type="domain" description="MrpA C-terminal/MbhE" evidence="9">
    <location>
        <begin position="122"/>
        <end position="174"/>
    </location>
</feature>
<dbReference type="PATRIC" id="fig|1855411.3.peg.1029"/>
<dbReference type="Pfam" id="PF13244">
    <property type="entry name" value="MbhD"/>
    <property type="match status" value="1"/>
</dbReference>
<dbReference type="Gene3D" id="1.20.120.1200">
    <property type="entry name" value="NADH-ubiquinone/plastoquinone oxidoreductase chain 6, subunit NuoJ"/>
    <property type="match status" value="1"/>
</dbReference>
<proteinExistence type="predicted"/>
<evidence type="ECO:0000256" key="4">
    <source>
        <dbReference type="ARBA" id="ARBA00022692"/>
    </source>
</evidence>
<dbReference type="GeneID" id="30417584"/>
<keyword evidence="13" id="KW-1185">Reference proteome</keyword>
<dbReference type="InterPro" id="IPR025383">
    <property type="entry name" value="MrpA_C/MbhD"/>
</dbReference>
<feature type="transmembrane region" description="Helical" evidence="7">
    <location>
        <begin position="30"/>
        <end position="47"/>
    </location>
</feature>
<dbReference type="STRING" id="1873524.HSR6_1060"/>
<evidence type="ECO:0000313" key="11">
    <source>
        <dbReference type="EMBL" id="APE95511.1"/>
    </source>
</evidence>
<dbReference type="EMBL" id="CP016070">
    <property type="protein sequence ID" value="AOW80210.1"/>
    <property type="molecule type" value="Genomic_DNA"/>
</dbReference>
<evidence type="ECO:0000256" key="7">
    <source>
        <dbReference type="SAM" id="Phobius"/>
    </source>
</evidence>
<evidence type="ECO:0000259" key="8">
    <source>
        <dbReference type="Pfam" id="PF13244"/>
    </source>
</evidence>
<dbReference type="InterPro" id="IPR042106">
    <property type="entry name" value="Nuo/plastoQ_OxRdtase_6_NuoJ"/>
</dbReference>
<reference evidence="11" key="3">
    <citation type="journal article" date="2017" name="ISME J.">
        <title>Discovery of anaerobic lithoheterotrophic haloarchaea, ubiquitous in hypersaline habitats.</title>
        <authorList>
            <person name="Sorokin D.Y."/>
            <person name="Messina E."/>
            <person name="Smedile F."/>
            <person name="Roman P."/>
            <person name="Damste J.S.S."/>
            <person name="Ciordia S."/>
            <person name="Mena M.C."/>
            <person name="Ferrer M."/>
            <person name="Golyshin P.N."/>
            <person name="Kublanov I.V."/>
            <person name="Samarov N.I."/>
            <person name="Toshchakov S.V."/>
            <person name="La Cono V."/>
            <person name="Yakimov M.M."/>
        </authorList>
    </citation>
    <scope>NUCLEOTIDE SEQUENCE</scope>
    <source>
        <strain evidence="11">HSR6</strain>
    </source>
</reference>
<sequence length="178" mass="18656">MEFSLFLALLVFVMISAVISVTLRDVLSAIIALAGFSFGAAVVYVLLRAPDVALTEAAVGAGATTVLFLVTIVKTVRPAGERVFERIRWGPAALALAFLGTISLTIPSIPRVGAPDSAVVAGDVTRYYLEMATPETGVENVVTAVLAAYRGFDTLGEAVVVIAAGMAVLLVLRREVYV</sequence>
<evidence type="ECO:0000313" key="10">
    <source>
        <dbReference type="EMBL" id="AOW80210.1"/>
    </source>
</evidence>
<dbReference type="RefSeq" id="WP_070364917.1">
    <property type="nucleotide sequence ID" value="NZ_CP016070.1"/>
</dbReference>
<dbReference type="GO" id="GO:0008137">
    <property type="term" value="F:NADH dehydrogenase (ubiquinone) activity"/>
    <property type="evidence" value="ECO:0007669"/>
    <property type="project" value="InterPro"/>
</dbReference>
<evidence type="ECO:0000256" key="6">
    <source>
        <dbReference type="ARBA" id="ARBA00023136"/>
    </source>
</evidence>
<keyword evidence="6 7" id="KW-0472">Membrane</keyword>
<accession>A0A1D8S4C3</accession>
<keyword evidence="4 7" id="KW-0812">Transmembrane</keyword>
<evidence type="ECO:0000256" key="1">
    <source>
        <dbReference type="ARBA" id="ARBA00004651"/>
    </source>
</evidence>
<reference evidence="10 12" key="1">
    <citation type="submission" date="2016-06" db="EMBL/GenBank/DDBJ databases">
        <title>Discovery of anaerobic lithoheterotrophic haloarchaeon capable of sulfur respiration by hydrogen and formate.</title>
        <authorList>
            <person name="Sorokin D.Y."/>
            <person name="Kublanov I.V."/>
            <person name="Roman P."/>
            <person name="Sinninghe Damste J.S."/>
            <person name="Golyshin P.N."/>
            <person name="Rojo D."/>
            <person name="Ciordia S."/>
            <person name="Mena Md.C."/>
            <person name="Ferrer M."/>
            <person name="Smedile F."/>
            <person name="Messina E."/>
            <person name="La Cono V."/>
            <person name="Yakimov M.M."/>
        </authorList>
    </citation>
    <scope>NUCLEOTIDE SEQUENCE [LARGE SCALE GENOMIC DNA]</scope>
    <source>
        <strain evidence="10 12">HTSR1</strain>
    </source>
</reference>
<feature type="domain" description="MrpA C-terminal/MbhD" evidence="8">
    <location>
        <begin position="11"/>
        <end position="75"/>
    </location>
</feature>
<accession>A0A1J1ACR5</accession>
<feature type="transmembrane region" description="Helical" evidence="7">
    <location>
        <begin position="88"/>
        <end position="109"/>
    </location>
</feature>
<feature type="transmembrane region" description="Helical" evidence="7">
    <location>
        <begin position="6"/>
        <end position="23"/>
    </location>
</feature>
<dbReference type="PANTHER" id="PTHR43373">
    <property type="entry name" value="NA(+)/H(+) ANTIPORTER SUBUNIT"/>
    <property type="match status" value="1"/>
</dbReference>
<dbReference type="AlphaFoldDB" id="A0A1D8S4C3"/>
<evidence type="ECO:0000259" key="9">
    <source>
        <dbReference type="Pfam" id="PF20501"/>
    </source>
</evidence>
<comment type="subcellular location">
    <subcellularLocation>
        <location evidence="1">Cell membrane</location>
        <topology evidence="1">Multi-pass membrane protein</topology>
    </subcellularLocation>
</comment>
<dbReference type="OrthoDB" id="99605at2157"/>
<evidence type="ECO:0000256" key="2">
    <source>
        <dbReference type="ARBA" id="ARBA00022448"/>
    </source>
</evidence>
<dbReference type="InterPro" id="IPR046806">
    <property type="entry name" value="MrpA_C/MbhE"/>
</dbReference>
<evidence type="ECO:0000256" key="3">
    <source>
        <dbReference type="ARBA" id="ARBA00022475"/>
    </source>
</evidence>
<reference evidence="13" key="2">
    <citation type="submission" date="2016-08" db="EMBL/GenBank/DDBJ databases">
        <title>Discovery of first anaerobic lithoheterotrophic haloarchae widely represented in hypersaline habitats.</title>
        <authorList>
            <person name="Sorokin D.Y."/>
            <person name="Kublanov I.V."/>
            <person name="Roman P."/>
            <person name="Sinninghe Damste J.S."/>
            <person name="Golyshin P.N."/>
            <person name="Rojo D."/>
            <person name="Ciordia S."/>
            <person name="Mena Md.C."/>
            <person name="Ferrer M."/>
            <person name="Smedile F."/>
            <person name="Messina E."/>
            <person name="La Cono V."/>
            <person name="Yakimov M.M."/>
        </authorList>
    </citation>
    <scope>NUCLEOTIDE SEQUENCE [LARGE SCALE GENOMIC DNA]</scope>
    <source>
        <strain evidence="13">HSR6</strain>
    </source>
</reference>
<keyword evidence="5 7" id="KW-1133">Transmembrane helix</keyword>
<dbReference type="EMBL" id="CP016804">
    <property type="protein sequence ID" value="APE95511.1"/>
    <property type="molecule type" value="Genomic_DNA"/>
</dbReference>
<keyword evidence="2" id="KW-0813">Transport</keyword>
<dbReference type="Proteomes" id="UP000185608">
    <property type="component" value="Chromosome"/>
</dbReference>
<gene>
    <name evidence="11" type="ORF">HSR6_1060</name>
    <name evidence="10" type="ORF">HTSR_1027</name>
</gene>
<organism evidence="10 12">
    <name type="scientific">Halodesulfurarchaeum formicicum</name>
    <dbReference type="NCBI Taxonomy" id="1873524"/>
    <lineage>
        <taxon>Archaea</taxon>
        <taxon>Methanobacteriati</taxon>
        <taxon>Methanobacteriota</taxon>
        <taxon>Stenosarchaea group</taxon>
        <taxon>Halobacteria</taxon>
        <taxon>Halobacteriales</taxon>
        <taxon>Halobacteriaceae</taxon>
        <taxon>Halodesulfurarchaeum</taxon>
    </lineage>
</organism>
<name>A0A1D8S4C3_9EURY</name>
<keyword evidence="3" id="KW-1003">Cell membrane</keyword>